<protein>
    <submittedName>
        <fullName evidence="1">Uncharacterized protein</fullName>
    </submittedName>
</protein>
<keyword evidence="2" id="KW-1185">Reference proteome</keyword>
<comment type="caution">
    <text evidence="1">The sequence shown here is derived from an EMBL/GenBank/DDBJ whole genome shotgun (WGS) entry which is preliminary data.</text>
</comment>
<dbReference type="Proteomes" id="UP001552299">
    <property type="component" value="Unassembled WGS sequence"/>
</dbReference>
<organism evidence="1 2">
    <name type="scientific">Dendrobium thyrsiflorum</name>
    <name type="common">Pinecone-like raceme dendrobium</name>
    <name type="synonym">Orchid</name>
    <dbReference type="NCBI Taxonomy" id="117978"/>
    <lineage>
        <taxon>Eukaryota</taxon>
        <taxon>Viridiplantae</taxon>
        <taxon>Streptophyta</taxon>
        <taxon>Embryophyta</taxon>
        <taxon>Tracheophyta</taxon>
        <taxon>Spermatophyta</taxon>
        <taxon>Magnoliopsida</taxon>
        <taxon>Liliopsida</taxon>
        <taxon>Asparagales</taxon>
        <taxon>Orchidaceae</taxon>
        <taxon>Epidendroideae</taxon>
        <taxon>Malaxideae</taxon>
        <taxon>Dendrobiinae</taxon>
        <taxon>Dendrobium</taxon>
    </lineage>
</organism>
<reference evidence="1 2" key="1">
    <citation type="journal article" date="2024" name="Plant Biotechnol. J.">
        <title>Dendrobium thyrsiflorum genome and its molecular insights into genes involved in important horticultural traits.</title>
        <authorList>
            <person name="Chen B."/>
            <person name="Wang J.Y."/>
            <person name="Zheng P.J."/>
            <person name="Li K.L."/>
            <person name="Liang Y.M."/>
            <person name="Chen X.F."/>
            <person name="Zhang C."/>
            <person name="Zhao X."/>
            <person name="He X."/>
            <person name="Zhang G.Q."/>
            <person name="Liu Z.J."/>
            <person name="Xu Q."/>
        </authorList>
    </citation>
    <scope>NUCLEOTIDE SEQUENCE [LARGE SCALE GENOMIC DNA]</scope>
    <source>
        <strain evidence="1">GZMU011</strain>
    </source>
</reference>
<name>A0ABD0WA39_DENTH</name>
<dbReference type="AlphaFoldDB" id="A0ABD0WA39"/>
<dbReference type="EMBL" id="JANQDX010000001">
    <property type="protein sequence ID" value="KAL0929061.1"/>
    <property type="molecule type" value="Genomic_DNA"/>
</dbReference>
<evidence type="ECO:0000313" key="1">
    <source>
        <dbReference type="EMBL" id="KAL0929061.1"/>
    </source>
</evidence>
<proteinExistence type="predicted"/>
<evidence type="ECO:0000313" key="2">
    <source>
        <dbReference type="Proteomes" id="UP001552299"/>
    </source>
</evidence>
<gene>
    <name evidence="1" type="ORF">M5K25_001001</name>
</gene>
<sequence>MGFPRHPLRPPPVNLPMDPPPRSCCHAAAECAAGACGLCICCPLATLCCCVRLPFRVSRRVRKTAADVSCCGGRRSLSGFSSSFSDIDFEADQAEDEGIPRRLPERTSRASIPLLPWRSCCRFDLS</sequence>
<accession>A0ABD0WA39</accession>